<proteinExistence type="predicted"/>
<protein>
    <submittedName>
        <fullName evidence="1">Uncharacterized protein</fullName>
    </submittedName>
</protein>
<reference evidence="1" key="1">
    <citation type="submission" date="2019-07" db="EMBL/GenBank/DDBJ databases">
        <title>Biological characteristics of mucoid Acinetobacter baumannii from a general hospital in China.</title>
        <authorList>
            <person name="Hua X."/>
            <person name="Yu Y."/>
        </authorList>
    </citation>
    <scope>NUCLEOTIDE SEQUENCE [LARGE SCALE GENOMIC DNA]</scope>
    <source>
        <strain evidence="1">N41</strain>
    </source>
</reference>
<sequence>MNVIKALVATIVSLTTVIIRFASGFERIANSFDQATRALETKTTNFANLVELNDEATFEKEKARIARRRAKYMREDESIIDVQSVQAIKRKEISLPNPNNANA</sequence>
<name>A0ABD5DBA4_ACIBA</name>
<dbReference type="AlphaFoldDB" id="A0ABD5DBA4"/>
<evidence type="ECO:0000313" key="1">
    <source>
        <dbReference type="EMBL" id="MDR8261595.1"/>
    </source>
</evidence>
<organism evidence="1">
    <name type="scientific">Acinetobacter baumannii</name>
    <dbReference type="NCBI Taxonomy" id="470"/>
    <lineage>
        <taxon>Bacteria</taxon>
        <taxon>Pseudomonadati</taxon>
        <taxon>Pseudomonadota</taxon>
        <taxon>Gammaproteobacteria</taxon>
        <taxon>Moraxellales</taxon>
        <taxon>Moraxellaceae</taxon>
        <taxon>Acinetobacter</taxon>
        <taxon>Acinetobacter calcoaceticus/baumannii complex</taxon>
    </lineage>
</organism>
<dbReference type="EMBL" id="VMBB01000021">
    <property type="protein sequence ID" value="MDR8261595.1"/>
    <property type="molecule type" value="Genomic_DNA"/>
</dbReference>
<gene>
    <name evidence="1" type="ORF">FPK87_14150</name>
</gene>
<comment type="caution">
    <text evidence="1">The sequence shown here is derived from an EMBL/GenBank/DDBJ whole genome shotgun (WGS) entry which is preliminary data.</text>
</comment>
<dbReference type="RefSeq" id="WP_004716539.1">
    <property type="nucleotide sequence ID" value="NZ_CP110465.1"/>
</dbReference>
<accession>A0ABD5DBA4</accession>